<dbReference type="Proteomes" id="UP000825935">
    <property type="component" value="Chromosome 11"/>
</dbReference>
<dbReference type="GO" id="GO:0034599">
    <property type="term" value="P:cellular response to oxidative stress"/>
    <property type="evidence" value="ECO:0007669"/>
    <property type="project" value="TreeGrafter"/>
</dbReference>
<organism evidence="1 2">
    <name type="scientific">Ceratopteris richardii</name>
    <name type="common">Triangle waterfern</name>
    <dbReference type="NCBI Taxonomy" id="49495"/>
    <lineage>
        <taxon>Eukaryota</taxon>
        <taxon>Viridiplantae</taxon>
        <taxon>Streptophyta</taxon>
        <taxon>Embryophyta</taxon>
        <taxon>Tracheophyta</taxon>
        <taxon>Polypodiopsida</taxon>
        <taxon>Polypodiidae</taxon>
        <taxon>Polypodiales</taxon>
        <taxon>Pteridineae</taxon>
        <taxon>Pteridaceae</taxon>
        <taxon>Parkerioideae</taxon>
        <taxon>Ceratopteris</taxon>
    </lineage>
</organism>
<dbReference type="OMA" id="KYIAMEL"/>
<proteinExistence type="predicted"/>
<dbReference type="EMBL" id="CM035416">
    <property type="protein sequence ID" value="KAH7425209.1"/>
    <property type="molecule type" value="Genomic_DNA"/>
</dbReference>
<dbReference type="PANTHER" id="PTHR36725">
    <property type="entry name" value="SENESCENCE-ASSOCIATED PROTEIN AAF, CHLOROLPLASTIC"/>
    <property type="match status" value="1"/>
</dbReference>
<comment type="caution">
    <text evidence="1">The sequence shown here is derived from an EMBL/GenBank/DDBJ whole genome shotgun (WGS) entry which is preliminary data.</text>
</comment>
<evidence type="ECO:0000313" key="2">
    <source>
        <dbReference type="Proteomes" id="UP000825935"/>
    </source>
</evidence>
<reference evidence="1" key="1">
    <citation type="submission" date="2021-08" db="EMBL/GenBank/DDBJ databases">
        <title>WGS assembly of Ceratopteris richardii.</title>
        <authorList>
            <person name="Marchant D.B."/>
            <person name="Chen G."/>
            <person name="Jenkins J."/>
            <person name="Shu S."/>
            <person name="Leebens-Mack J."/>
            <person name="Grimwood J."/>
            <person name="Schmutz J."/>
            <person name="Soltis P."/>
            <person name="Soltis D."/>
            <person name="Chen Z.-H."/>
        </authorList>
    </citation>
    <scope>NUCLEOTIDE SEQUENCE</scope>
    <source>
        <strain evidence="1">Whitten #5841</strain>
        <tissue evidence="1">Leaf</tissue>
    </source>
</reference>
<evidence type="ECO:0000313" key="1">
    <source>
        <dbReference type="EMBL" id="KAH7425210.1"/>
    </source>
</evidence>
<gene>
    <name evidence="1" type="ORF">KP509_11G044500</name>
</gene>
<dbReference type="PANTHER" id="PTHR36725:SF1">
    <property type="entry name" value="SENESCENCE-ASSOCIATED PROTEIN AAF, CHLOROLPLASTIC"/>
    <property type="match status" value="1"/>
</dbReference>
<dbReference type="GO" id="GO:0009507">
    <property type="term" value="C:chloroplast"/>
    <property type="evidence" value="ECO:0007669"/>
    <property type="project" value="TreeGrafter"/>
</dbReference>
<dbReference type="GO" id="GO:0010150">
    <property type="term" value="P:leaf senescence"/>
    <property type="evidence" value="ECO:0007669"/>
    <property type="project" value="InterPro"/>
</dbReference>
<protein>
    <submittedName>
        <fullName evidence="1">Uncharacterized protein</fullName>
    </submittedName>
</protein>
<dbReference type="EMBL" id="CM035416">
    <property type="protein sequence ID" value="KAH7425210.1"/>
    <property type="molecule type" value="Genomic_DNA"/>
</dbReference>
<name>A0A8T2TSF5_CERRI</name>
<dbReference type="InterPro" id="IPR016024">
    <property type="entry name" value="ARM-type_fold"/>
</dbReference>
<dbReference type="SUPFAM" id="SSF48371">
    <property type="entry name" value="ARM repeat"/>
    <property type="match status" value="1"/>
</dbReference>
<keyword evidence="2" id="KW-1185">Reference proteome</keyword>
<accession>A0A8T2TSF5</accession>
<sequence>MDLSQSLTARSTSTSGQGSQQCLHSCIHVHKKGNLSFKFLSSRFHFHDQGITGQNACRLESSGRSKILHCRTRFWACWNTDENPVCSNSSSHGGTQVTCQQKTLENSSPPTYSGLKEAARHARNDAKIVNARAREGFILIARGFERLDRRARQDVALLGTGFLKLDARAREDTVKLDIDARRNAARLRSIAVDFRDEASAHLRTAAEKHWSDGALDADLRLADLRAKRRAMEDAYMALQLVKSIHNGMVKREYKRQSEIKEGTDDMFNSSDPAENIMFDRLTALQDAYWDIASALSEADGIDYSDPEELELIIATLLDMDAVDSASTATMLAECAKSPDVATRQALANALGNAPSLWALGNAGIGALQRLAEDVNPAVAAAALKALEELRKQWQMDSKDNFIIRPDGTLLENLYPSEDSEEED</sequence>
<dbReference type="AlphaFoldDB" id="A0A8T2TSF5"/>
<dbReference type="InterPro" id="IPR044973">
    <property type="entry name" value="AAF-like"/>
</dbReference>
<dbReference type="InterPro" id="IPR011989">
    <property type="entry name" value="ARM-like"/>
</dbReference>
<dbReference type="Gene3D" id="1.25.10.10">
    <property type="entry name" value="Leucine-rich Repeat Variant"/>
    <property type="match status" value="1"/>
</dbReference>